<dbReference type="KEGG" id="vg:77927638"/>
<dbReference type="RefSeq" id="YP_010651919.1">
    <property type="nucleotide sequence ID" value="NC_070784.1"/>
</dbReference>
<accession>A0A8F2E6N8</accession>
<name>A0A8F2E6N8_9CAUD</name>
<keyword evidence="2" id="KW-1185">Reference proteome</keyword>
<evidence type="ECO:0000313" key="1">
    <source>
        <dbReference type="EMBL" id="QWT29962.1"/>
    </source>
</evidence>
<sequence>MKLRITILPKTVDIELSDEEYQRYLELKRKVDAGEEPEWAFDYMWDCEMSDVDAEKEWEVVE</sequence>
<reference evidence="1 2" key="1">
    <citation type="submission" date="2021-03" db="EMBL/GenBank/DDBJ databases">
        <authorList>
            <person name="Alqahtani R."/>
            <person name="Behailu E."/>
            <person name="Cappabianca D.W."/>
            <person name="Csanadi-Schwartz K.M."/>
            <person name="Dalal A.S."/>
            <person name="Fahim M.S."/>
            <person name="Franklin J.M."/>
            <person name="Gluckman M.H."/>
            <person name="Levine C.J."/>
            <person name="Martin N."/>
            <person name="Milza N."/>
            <person name="Najmabadi R."/>
            <person name="Newman A.M."/>
            <person name="Pajunar M."/>
            <person name="Qalawee I."/>
            <person name="Rizvi A."/>
            <person name="Samuel A."/>
            <person name="Smith A."/>
            <person name="Swann F.E."/>
            <person name="Sweeney P."/>
            <person name="Torres N.R."/>
            <person name="Ventrone L."/>
            <person name="Ventura L."/>
            <person name="Wroe M."/>
            <person name="Acquaye N.A."/>
            <person name="Agnes T.J."/>
            <person name="Ahmed A."/>
            <person name="Ahmed S."/>
            <person name="Amodu B.A."/>
            <person name="Arefeayne N.F."/>
            <person name="Asamoah-Frimpong E.A."/>
            <person name="Attaran A."/>
            <person name="Barragan J.M."/>
            <person name="Baumgarten L.N."/>
            <person name="Berhane B."/>
            <person name="Beyene A."/>
            <person name="Bhattarai B."/>
            <person name="Biondokin D.V."/>
            <person name="Boone B.K."/>
            <person name="Burney S.Z."/>
            <person name="Cayanan J.T."/>
            <person name="Cesta G."/>
            <person name="Chang J."/>
            <person name="Chavez J."/>
            <person name="Chorbajian C."/>
            <person name="Christian S."/>
            <person name="Corns J.R."/>
            <person name="Corns N.R."/>
            <person name="Cowan J.T."/>
            <person name="Coyne C."/>
            <person name="Dadzie B."/>
            <person name="Datu D.V."/>
            <person name="Deng B.C."/>
            <person name="Der L."/>
            <person name="Dickerson K."/>
            <person name="Dozier E."/>
            <person name="Egbunine A.O."/>
            <person name="Farooq M."/>
            <person name="Fonge A.E."/>
            <person name="Ghomsi-Nono M.P."/>
            <person name="Giampietro H."/>
            <person name="Gunnison R.P."/>
            <person name="Han S.H."/>
            <person name="Hennigan A.J."/>
            <person name="Hong A.N."/>
            <person name="Ijomor E.C."/>
            <person name="Jalali A."/>
            <person name="Jamil T.Z."/>
            <person name="Jenkins C.R."/>
            <person name="Joseph M.A."/>
            <person name="Jowanowitch O.J."/>
            <person name="Kang D."/>
            <person name="Khan A."/>
            <person name="Khan Z.K."/>
            <person name="Kiewe T."/>
            <person name="Kjerulf A.B."/>
            <person name="Kolosey V."/>
            <person name="Kurup M."/>
            <person name="Lee V.H."/>
            <person name="Llontop-Maldonado V."/>
            <person name="Long P."/>
            <person name="Lu N."/>
            <person name="Majekodunmi A."/>
            <person name="Malik H.W."/>
            <person name="Marcellino S.C."/>
            <person name="Martinez L.A."/>
            <person name="Meher F.N."/>
            <person name="Michelin M.A."/>
            <person name="Mitchell K.G."/>
            <person name="Mullens W.J."/>
            <person name="Nwakama C."/>
            <person name="Nwosu F.T."/>
            <person name="Oboh E.C."/>
            <person name="Odujinrin O."/>
            <person name="Ogunsan O."/>
            <person name="O'Neill K."/>
            <person name="Oxlaj J.A."/>
            <person name="Patel A.K."/>
            <person name="Patel B.R."/>
            <person name="Pham Q."/>
            <person name="Porter J."/>
            <person name="Portes J."/>
            <person name="Prokopenko A."/>
            <person name="Quraishi M."/>
            <person name="Qureshi M."/>
            <person name="Rivera A."/>
            <person name="Rubalsky V."/>
            <person name="Saikali Y."/>
            <person name="Saqaf K."/>
            <person name="Saroya S.R."/>
            <person name="Seas A."/>
            <person name="Shadrick R.E."/>
            <person name="Sharda N."/>
            <person name="Sigindere M.T."/>
            <person name="Simbi V.G."/>
            <person name="Thuzar C."/>
            <person name="Tran K."/>
            <person name="Tran V.D."/>
            <person name="Trang W."/>
            <person name="Vaishnav N."/>
            <person name="Vuong K."/>
            <person name="Walker C."/>
            <person name="Wallace S.A."/>
            <person name="Warfield J.C."/>
            <person name="Wikina T."/>
            <person name="Wobbeking F.T."/>
            <person name="Worrent L.D."/>
            <person name="Yan T."/>
            <person name="Zehra A."/>
            <person name="Avazpour P."/>
            <person name="Kim F.M."/>
            <person name="Mason K."/>
            <person name="Nguyen D.A."/>
            <person name="Pettit S.M."/>
            <person name="Zhou O.J."/>
            <person name="Brissett D.L."/>
            <person name="Gualtieri C."/>
            <person name="Hufford T.M."/>
            <person name="Ko J.M."/>
            <person name="Novak J.K."/>
            <person name="Smith Z.M."/>
            <person name="Mayer-Bacon C."/>
            <person name="Erill I."/>
            <person name="Caruso S.M."/>
            <person name="Garlena R.A."/>
            <person name="Russell D.A."/>
            <person name="Pope W.H."/>
            <person name="Jacobs-Sera D."/>
            <person name="Hatfull G.F."/>
        </authorList>
    </citation>
    <scope>NUCLEOTIDE SEQUENCE [LARGE SCALE GENOMIC DNA]</scope>
</reference>
<dbReference type="Proteomes" id="UP000683399">
    <property type="component" value="Segment"/>
</dbReference>
<gene>
    <name evidence="1" type="primary">70</name>
    <name evidence="1" type="ORF">SEA_TUNATARTARE_70</name>
</gene>
<organism evidence="1 2">
    <name type="scientific">Streptomyces phage TunaTartare</name>
    <dbReference type="NCBI Taxonomy" id="2848887"/>
    <lineage>
        <taxon>Viruses</taxon>
        <taxon>Duplodnaviria</taxon>
        <taxon>Heunggongvirae</taxon>
        <taxon>Uroviricota</taxon>
        <taxon>Caudoviricetes</taxon>
        <taxon>Stanwilliamsviridae</taxon>
        <taxon>Loccivirinae</taxon>
        <taxon>Faustvirus</taxon>
        <taxon>Faustvirus tunatartare</taxon>
    </lineage>
</organism>
<proteinExistence type="predicted"/>
<dbReference type="GeneID" id="77927638"/>
<dbReference type="EMBL" id="MW822145">
    <property type="protein sequence ID" value="QWT29962.1"/>
    <property type="molecule type" value="Genomic_DNA"/>
</dbReference>
<protein>
    <submittedName>
        <fullName evidence="1">Uncharacterized protein</fullName>
    </submittedName>
</protein>
<evidence type="ECO:0000313" key="2">
    <source>
        <dbReference type="Proteomes" id="UP000683399"/>
    </source>
</evidence>